<evidence type="ECO:0000259" key="1">
    <source>
        <dbReference type="Pfam" id="PF13338"/>
    </source>
</evidence>
<protein>
    <recommendedName>
        <fullName evidence="1">AbiEi antitoxin N-terminal domain-containing protein</fullName>
    </recommendedName>
</protein>
<name>A0ABS4QB27_9NOCA</name>
<evidence type="ECO:0000313" key="2">
    <source>
        <dbReference type="EMBL" id="MBP2188905.1"/>
    </source>
</evidence>
<proteinExistence type="predicted"/>
<evidence type="ECO:0000313" key="3">
    <source>
        <dbReference type="Proteomes" id="UP001519325"/>
    </source>
</evidence>
<comment type="caution">
    <text evidence="2">The sequence shown here is derived from an EMBL/GenBank/DDBJ whole genome shotgun (WGS) entry which is preliminary data.</text>
</comment>
<dbReference type="Pfam" id="PF13338">
    <property type="entry name" value="AbiEi_4"/>
    <property type="match status" value="1"/>
</dbReference>
<dbReference type="EMBL" id="JAGGMR010000001">
    <property type="protein sequence ID" value="MBP2188905.1"/>
    <property type="molecule type" value="Genomic_DNA"/>
</dbReference>
<keyword evidence="3" id="KW-1185">Reference proteome</keyword>
<accession>A0ABS4QB27</accession>
<sequence length="301" mass="33018">MTDELVLRKTALQRGVTDYDLRRACESGRLTRLRPGAYAHAAGPADPYGRHLLAIKATASAVSAGVVISHQSAAVLHGLPLLEPPCRQVHATVNRATGGRLTRLLHLHSTRFDADEVTVVDGIRTTTPARTVADLARTTSFCEAVVTGDAAMRTYGLSVDELVGALQRWHRRRGLSQARQAIFFMDPRSASPGESRSRVAMHLAFLPKPELQTEIRDERGEFIARVNFFLPQHNVIGAFDTESRYGRLPAEQPHDEAIRSLGGQVVRWTAADLDDFTATAARLRRAIAQAAIAPPPRWQIA</sequence>
<dbReference type="InterPro" id="IPR025159">
    <property type="entry name" value="AbiEi_N"/>
</dbReference>
<organism evidence="2 3">
    <name type="scientific">Nocardia goodfellowii</name>
    <dbReference type="NCBI Taxonomy" id="882446"/>
    <lineage>
        <taxon>Bacteria</taxon>
        <taxon>Bacillati</taxon>
        <taxon>Actinomycetota</taxon>
        <taxon>Actinomycetes</taxon>
        <taxon>Mycobacteriales</taxon>
        <taxon>Nocardiaceae</taxon>
        <taxon>Nocardia</taxon>
    </lineage>
</organism>
<gene>
    <name evidence="2" type="ORF">BJ987_001806</name>
</gene>
<feature type="domain" description="AbiEi antitoxin N-terminal" evidence="1">
    <location>
        <begin position="8"/>
        <end position="39"/>
    </location>
</feature>
<reference evidence="2 3" key="1">
    <citation type="submission" date="2021-03" db="EMBL/GenBank/DDBJ databases">
        <title>Sequencing the genomes of 1000 actinobacteria strains.</title>
        <authorList>
            <person name="Klenk H.-P."/>
        </authorList>
    </citation>
    <scope>NUCLEOTIDE SEQUENCE [LARGE SCALE GENOMIC DNA]</scope>
    <source>
        <strain evidence="2 3">DSM 45516</strain>
    </source>
</reference>
<dbReference type="RefSeq" id="WP_209886777.1">
    <property type="nucleotide sequence ID" value="NZ_JAGGMR010000001.1"/>
</dbReference>
<dbReference type="Proteomes" id="UP001519325">
    <property type="component" value="Unassembled WGS sequence"/>
</dbReference>